<sequence length="150" mass="16487">MHPSKAPGPDDSQSAFVPGRLITDNVAMAFEFIHKMKAKRKGKKGKMAVKLDISKAYDRVEWAFVESIMRKMGFSERWIALLMECICTVKYSVLIDGVPKGFIPPTRGIRQGDLLSPYVFLLCAEGLSAMLCQAGALGHLKGLQLCRGGP</sequence>
<dbReference type="InterPro" id="IPR052343">
    <property type="entry name" value="Retrotransposon-Effector_Assoc"/>
</dbReference>
<dbReference type="PANTHER" id="PTHR46890:SF48">
    <property type="entry name" value="RNA-DIRECTED DNA POLYMERASE"/>
    <property type="match status" value="1"/>
</dbReference>
<proteinExistence type="predicted"/>
<dbReference type="SUPFAM" id="SSF56672">
    <property type="entry name" value="DNA/RNA polymerases"/>
    <property type="match status" value="1"/>
</dbReference>
<feature type="domain" description="Reverse transcriptase" evidence="1">
    <location>
        <begin position="11"/>
        <end position="133"/>
    </location>
</feature>
<reference evidence="2" key="1">
    <citation type="submission" date="2018-02" db="EMBL/GenBank/DDBJ databases">
        <authorList>
            <person name="Cohen D.B."/>
            <person name="Kent A.D."/>
        </authorList>
    </citation>
    <scope>NUCLEOTIDE SEQUENCE</scope>
</reference>
<dbReference type="InterPro" id="IPR000477">
    <property type="entry name" value="RT_dom"/>
</dbReference>
<protein>
    <recommendedName>
        <fullName evidence="1">Reverse transcriptase domain-containing protein</fullName>
    </recommendedName>
</protein>
<dbReference type="AlphaFoldDB" id="A0A2N9GJV0"/>
<dbReference type="EMBL" id="OIVN01002001">
    <property type="protein sequence ID" value="SPC99700.1"/>
    <property type="molecule type" value="Genomic_DNA"/>
</dbReference>
<evidence type="ECO:0000259" key="1">
    <source>
        <dbReference type="Pfam" id="PF00078"/>
    </source>
</evidence>
<accession>A0A2N9GJV0</accession>
<dbReference type="Pfam" id="PF00078">
    <property type="entry name" value="RVT_1"/>
    <property type="match status" value="1"/>
</dbReference>
<name>A0A2N9GJV0_FAGSY</name>
<dbReference type="PANTHER" id="PTHR46890">
    <property type="entry name" value="NON-LTR RETROLELEMENT REVERSE TRANSCRIPTASE-LIKE PROTEIN-RELATED"/>
    <property type="match status" value="1"/>
</dbReference>
<gene>
    <name evidence="2" type="ORF">FSB_LOCUS27582</name>
</gene>
<dbReference type="InterPro" id="IPR043502">
    <property type="entry name" value="DNA/RNA_pol_sf"/>
</dbReference>
<organism evidence="2">
    <name type="scientific">Fagus sylvatica</name>
    <name type="common">Beechnut</name>
    <dbReference type="NCBI Taxonomy" id="28930"/>
    <lineage>
        <taxon>Eukaryota</taxon>
        <taxon>Viridiplantae</taxon>
        <taxon>Streptophyta</taxon>
        <taxon>Embryophyta</taxon>
        <taxon>Tracheophyta</taxon>
        <taxon>Spermatophyta</taxon>
        <taxon>Magnoliopsida</taxon>
        <taxon>eudicotyledons</taxon>
        <taxon>Gunneridae</taxon>
        <taxon>Pentapetalae</taxon>
        <taxon>rosids</taxon>
        <taxon>fabids</taxon>
        <taxon>Fagales</taxon>
        <taxon>Fagaceae</taxon>
        <taxon>Fagus</taxon>
    </lineage>
</organism>
<evidence type="ECO:0000313" key="2">
    <source>
        <dbReference type="EMBL" id="SPC99700.1"/>
    </source>
</evidence>